<dbReference type="SUPFAM" id="SSF51604">
    <property type="entry name" value="Enolase C-terminal domain-like"/>
    <property type="match status" value="1"/>
</dbReference>
<protein>
    <submittedName>
        <fullName evidence="2">Enolase C-terminal domain-like</fullName>
    </submittedName>
</protein>
<dbReference type="InterPro" id="IPR036849">
    <property type="entry name" value="Enolase-like_C_sf"/>
</dbReference>
<comment type="caution">
    <text evidence="2">The sequence shown here is derived from an EMBL/GenBank/DDBJ whole genome shotgun (WGS) entry which is preliminary data.</text>
</comment>
<dbReference type="Gene3D" id="3.20.20.120">
    <property type="entry name" value="Enolase-like C-terminal domain"/>
    <property type="match status" value="1"/>
</dbReference>
<dbReference type="Proteomes" id="UP000236725">
    <property type="component" value="Unassembled WGS sequence"/>
</dbReference>
<dbReference type="AlphaFoldDB" id="A0A8G2BYH8"/>
<dbReference type="Pfam" id="PF13378">
    <property type="entry name" value="MR_MLE_C"/>
    <property type="match status" value="1"/>
</dbReference>
<dbReference type="GO" id="GO:0016854">
    <property type="term" value="F:racemase and epimerase activity"/>
    <property type="evidence" value="ECO:0007669"/>
    <property type="project" value="UniProtKB-ARBA"/>
</dbReference>
<organism evidence="2 3">
    <name type="scientific">Parabacteroides chinchillae</name>
    <dbReference type="NCBI Taxonomy" id="871327"/>
    <lineage>
        <taxon>Bacteria</taxon>
        <taxon>Pseudomonadati</taxon>
        <taxon>Bacteroidota</taxon>
        <taxon>Bacteroidia</taxon>
        <taxon>Bacteroidales</taxon>
        <taxon>Tannerellaceae</taxon>
        <taxon>Parabacteroides</taxon>
    </lineage>
</organism>
<dbReference type="EMBL" id="FNVS01000019">
    <property type="protein sequence ID" value="SEG19552.1"/>
    <property type="molecule type" value="Genomic_DNA"/>
</dbReference>
<evidence type="ECO:0000313" key="2">
    <source>
        <dbReference type="EMBL" id="SEG19552.1"/>
    </source>
</evidence>
<accession>A0A8G2BYH8</accession>
<reference evidence="2 3" key="1">
    <citation type="submission" date="2016-10" db="EMBL/GenBank/DDBJ databases">
        <authorList>
            <person name="Varghese N."/>
            <person name="Submissions S."/>
        </authorList>
    </citation>
    <scope>NUCLEOTIDE SEQUENCE [LARGE SCALE GENOMIC DNA]</scope>
    <source>
        <strain evidence="2 3">DSM 29073</strain>
    </source>
</reference>
<evidence type="ECO:0000313" key="3">
    <source>
        <dbReference type="Proteomes" id="UP000236725"/>
    </source>
</evidence>
<proteinExistence type="predicted"/>
<gene>
    <name evidence="2" type="ORF">SAMN05444001_11949</name>
</gene>
<dbReference type="PROSITE" id="PS51257">
    <property type="entry name" value="PROKAR_LIPOPROTEIN"/>
    <property type="match status" value="1"/>
</dbReference>
<evidence type="ECO:0000259" key="1">
    <source>
        <dbReference type="Pfam" id="PF13378"/>
    </source>
</evidence>
<keyword evidence="3" id="KW-1185">Reference proteome</keyword>
<name>A0A8G2BYH8_9BACT</name>
<feature type="domain" description="Enolase C-terminal" evidence="1">
    <location>
        <begin position="219"/>
        <end position="388"/>
    </location>
</feature>
<sequence length="465" mass="52230">MNRRFFMKELSAIAAGMIGSNGMFSSCSTNQAINRKIKISNANLKVEREPLIRPLGFKGGFINELWQSVCCLTSESGIRKIGTGTQSILWSDSSVFVKHSESEGNSLMLAITERALSLIKGKMFRSPIDLLDSIYDELYDYGKSITGNPNLKKTFVLNSLVCVDNAVWLLYAAENGVTLFDDMIPGKYKKAFSFKHKQIAITPLISYNVSPGEILKIVSDGHFFLKIKIGQPGTQDEMLRKDCERISLIHKTIGKTSTPYTKNGKVLYYFDANGRYESKDTLLRFINHLRKIGAYEQVAVIEEPFPENNEIDVHDIELRIAADESAHTEEDALIRIGMGYRAIALKAIAKTVSMSIKIASAAYENNIPCICADLTVSPLLVEWNKNFAARLSPFPELNSEMGLVETNGNQNYKNWNLMQTYSPSFEKKWTKMNQGIFNLDEEFFLSGGGVFGDSKHYNSLFEIKK</sequence>
<dbReference type="InterPro" id="IPR029065">
    <property type="entry name" value="Enolase_C-like"/>
</dbReference>